<keyword evidence="3" id="KW-1185">Reference proteome</keyword>
<evidence type="ECO:0000256" key="1">
    <source>
        <dbReference type="SAM" id="MobiDB-lite"/>
    </source>
</evidence>
<comment type="caution">
    <text evidence="2">The sequence shown here is derived from an EMBL/GenBank/DDBJ whole genome shotgun (WGS) entry which is preliminary data.</text>
</comment>
<proteinExistence type="predicted"/>
<evidence type="ECO:0000313" key="2">
    <source>
        <dbReference type="EMBL" id="KAF7368949.1"/>
    </source>
</evidence>
<sequence>MFHSKRLSQWCRPALHRASCRQRFSVVYRSQSTEAALGVRSSLPPDSIPDPKKPCEISDQEWELRTGERGLDGDFFAMARLIRRMPKGRAIYVIQQTLPEFFTTGLVTSIDRSTGGPRHANGNHLPQANANPLDYHTSPDEEVDSIYSRNVRLSYTPPVALPAPFPKTLHIEGLPMYIASSVFVRHTLNALYSDLKVVLNKVSVETPRPPVGDADLELKTRRKSREKSLFVGLTATGIARVSGAAGEWEVNSTYTFSPLTGLIHIHTVNSIHPAPHQAVYDSLRASLGNVFGSQEPSRPGGAAGAVKAPHDSGAAS</sequence>
<gene>
    <name evidence="2" type="ORF">MVEN_00221100</name>
</gene>
<dbReference type="OrthoDB" id="1099063at2759"/>
<dbReference type="AlphaFoldDB" id="A0A8H7DB36"/>
<dbReference type="Proteomes" id="UP000620124">
    <property type="component" value="Unassembled WGS sequence"/>
</dbReference>
<evidence type="ECO:0000313" key="3">
    <source>
        <dbReference type="Proteomes" id="UP000620124"/>
    </source>
</evidence>
<name>A0A8H7DB36_9AGAR</name>
<feature type="region of interest" description="Disordered" evidence="1">
    <location>
        <begin position="291"/>
        <end position="316"/>
    </location>
</feature>
<protein>
    <submittedName>
        <fullName evidence="2">Uncharacterized protein</fullName>
    </submittedName>
</protein>
<organism evidence="2 3">
    <name type="scientific">Mycena venus</name>
    <dbReference type="NCBI Taxonomy" id="2733690"/>
    <lineage>
        <taxon>Eukaryota</taxon>
        <taxon>Fungi</taxon>
        <taxon>Dikarya</taxon>
        <taxon>Basidiomycota</taxon>
        <taxon>Agaricomycotina</taxon>
        <taxon>Agaricomycetes</taxon>
        <taxon>Agaricomycetidae</taxon>
        <taxon>Agaricales</taxon>
        <taxon>Marasmiineae</taxon>
        <taxon>Mycenaceae</taxon>
        <taxon>Mycena</taxon>
    </lineage>
</organism>
<dbReference type="EMBL" id="JACAZI010000002">
    <property type="protein sequence ID" value="KAF7368949.1"/>
    <property type="molecule type" value="Genomic_DNA"/>
</dbReference>
<accession>A0A8H7DB36</accession>
<reference evidence="2" key="1">
    <citation type="submission" date="2020-05" db="EMBL/GenBank/DDBJ databases">
        <title>Mycena genomes resolve the evolution of fungal bioluminescence.</title>
        <authorList>
            <person name="Tsai I.J."/>
        </authorList>
    </citation>
    <scope>NUCLEOTIDE SEQUENCE</scope>
    <source>
        <strain evidence="2">CCC161011</strain>
    </source>
</reference>